<dbReference type="EMBL" id="AXCM01011871">
    <property type="status" value="NOT_ANNOTATED_CDS"/>
    <property type="molecule type" value="Genomic_DNA"/>
</dbReference>
<dbReference type="AlphaFoldDB" id="A0A182MBK0"/>
<reference evidence="3" key="1">
    <citation type="submission" date="2013-09" db="EMBL/GenBank/DDBJ databases">
        <title>The Genome Sequence of Anopheles culicifacies species A.</title>
        <authorList>
            <consortium name="The Broad Institute Genomics Platform"/>
            <person name="Neafsey D.E."/>
            <person name="Besansky N."/>
            <person name="Howell P."/>
            <person name="Walton C."/>
            <person name="Young S.K."/>
            <person name="Zeng Q."/>
            <person name="Gargeya S."/>
            <person name="Fitzgerald M."/>
            <person name="Haas B."/>
            <person name="Abouelleil A."/>
            <person name="Allen A.W."/>
            <person name="Alvarado L."/>
            <person name="Arachchi H.M."/>
            <person name="Berlin A.M."/>
            <person name="Chapman S.B."/>
            <person name="Gainer-Dewar J."/>
            <person name="Goldberg J."/>
            <person name="Griggs A."/>
            <person name="Gujja S."/>
            <person name="Hansen M."/>
            <person name="Howarth C."/>
            <person name="Imamovic A."/>
            <person name="Ireland A."/>
            <person name="Larimer J."/>
            <person name="McCowan C."/>
            <person name="Murphy C."/>
            <person name="Pearson M."/>
            <person name="Poon T.W."/>
            <person name="Priest M."/>
            <person name="Roberts A."/>
            <person name="Saif S."/>
            <person name="Shea T."/>
            <person name="Sisk P."/>
            <person name="Sykes S."/>
            <person name="Wortman J."/>
            <person name="Nusbaum C."/>
            <person name="Birren B."/>
        </authorList>
    </citation>
    <scope>NUCLEOTIDE SEQUENCE [LARGE SCALE GENOMIC DNA]</scope>
    <source>
        <strain evidence="3">A-37</strain>
    </source>
</reference>
<sequence length="414" mass="43026">PTTSNSWILIQTLTPEEVIASNQTNQHEPSSSTHIPPASVEVSFSQDTKLPIESLLPEAAYVYNTVQEEPAQNVLLLPDALSVHSQVTSSARPPGPTNPDSLEAKTTESSLASTGSYTKQSTIVPPSASTTVRHSSIASSTTDSTTTVTGQPGPVSPIVTQLPITNSPQYKPSSQAVEINESLETTTTSPTSTTIAAASVASTHFTSSAAPTLTTSDMLAAVSEQTSSASSEESGTSSSTTDAWSSSKRPVDLTSTTTEAMLVRETTTAVDESIESATEGSGEEETGSGSEEGSSEEEEEEEEEGTDESEETTDATTASIENVTDSLHKVTNESSTLTSASPVSTGSSTPKHDSVLDLCNIAGTQHYGNQTALLTTTTLSMLANVTTDGVTLAPDFLTTSTLPTLEGIDYRTGE</sequence>
<accession>A0A182MBK0</accession>
<organism evidence="2 3">
    <name type="scientific">Anopheles culicifacies</name>
    <dbReference type="NCBI Taxonomy" id="139723"/>
    <lineage>
        <taxon>Eukaryota</taxon>
        <taxon>Metazoa</taxon>
        <taxon>Ecdysozoa</taxon>
        <taxon>Arthropoda</taxon>
        <taxon>Hexapoda</taxon>
        <taxon>Insecta</taxon>
        <taxon>Pterygota</taxon>
        <taxon>Neoptera</taxon>
        <taxon>Endopterygota</taxon>
        <taxon>Diptera</taxon>
        <taxon>Nematocera</taxon>
        <taxon>Culicoidea</taxon>
        <taxon>Culicidae</taxon>
        <taxon>Anophelinae</taxon>
        <taxon>Anopheles</taxon>
        <taxon>culicifacies species complex</taxon>
    </lineage>
</organism>
<feature type="compositionally biased region" description="Low complexity" evidence="1">
    <location>
        <begin position="135"/>
        <end position="149"/>
    </location>
</feature>
<feature type="region of interest" description="Disordered" evidence="1">
    <location>
        <begin position="221"/>
        <end position="319"/>
    </location>
</feature>
<feature type="compositionally biased region" description="Acidic residues" evidence="1">
    <location>
        <begin position="293"/>
        <end position="313"/>
    </location>
</feature>
<proteinExistence type="predicted"/>
<keyword evidence="3" id="KW-1185">Reference proteome</keyword>
<dbReference type="Proteomes" id="UP000075883">
    <property type="component" value="Unassembled WGS sequence"/>
</dbReference>
<feature type="region of interest" description="Disordered" evidence="1">
    <location>
        <begin position="86"/>
        <end position="159"/>
    </location>
</feature>
<feature type="compositionally biased region" description="Polar residues" evidence="1">
    <location>
        <begin position="253"/>
        <end position="270"/>
    </location>
</feature>
<dbReference type="STRING" id="139723.A0A182MBK0"/>
<evidence type="ECO:0000313" key="2">
    <source>
        <dbReference type="EnsemblMetazoa" id="ACUA014247-PA"/>
    </source>
</evidence>
<evidence type="ECO:0000256" key="1">
    <source>
        <dbReference type="SAM" id="MobiDB-lite"/>
    </source>
</evidence>
<protein>
    <submittedName>
        <fullName evidence="2">Uncharacterized protein</fullName>
    </submittedName>
</protein>
<name>A0A182MBK0_9DIPT</name>
<feature type="compositionally biased region" description="Polar residues" evidence="1">
    <location>
        <begin position="107"/>
        <end position="134"/>
    </location>
</feature>
<feature type="compositionally biased region" description="Polar residues" evidence="1">
    <location>
        <begin position="332"/>
        <end position="349"/>
    </location>
</feature>
<feature type="region of interest" description="Disordered" evidence="1">
    <location>
        <begin position="331"/>
        <end position="351"/>
    </location>
</feature>
<dbReference type="VEuPathDB" id="VectorBase:ACUA014247"/>
<dbReference type="EnsemblMetazoa" id="ACUA014247-RA">
    <property type="protein sequence ID" value="ACUA014247-PA"/>
    <property type="gene ID" value="ACUA014247"/>
</dbReference>
<reference evidence="2" key="2">
    <citation type="submission" date="2020-05" db="UniProtKB">
        <authorList>
            <consortium name="EnsemblMetazoa"/>
        </authorList>
    </citation>
    <scope>IDENTIFICATION</scope>
    <source>
        <strain evidence="2">A-37</strain>
    </source>
</reference>
<feature type="compositionally biased region" description="Low complexity" evidence="1">
    <location>
        <begin position="223"/>
        <end position="247"/>
    </location>
</feature>
<evidence type="ECO:0000313" key="3">
    <source>
        <dbReference type="Proteomes" id="UP000075883"/>
    </source>
</evidence>